<reference evidence="1 2" key="1">
    <citation type="submission" date="2016-10" db="EMBL/GenBank/DDBJ databases">
        <authorList>
            <person name="Varghese N."/>
            <person name="Submissions S."/>
        </authorList>
    </citation>
    <scope>NUCLEOTIDE SEQUENCE [LARGE SCALE GENOMIC DNA]</scope>
    <source>
        <strain evidence="2">DSM 19823 / KCTC 23066 / CCTCC M 208030 / D25</strain>
    </source>
</reference>
<dbReference type="KEGG" id="mpw:MPR_3286"/>
<protein>
    <submittedName>
        <fullName evidence="1">Uncharacterized protein</fullName>
    </submittedName>
</protein>
<proteinExistence type="predicted"/>
<accession>A0AAJ4W2N1</accession>
<comment type="caution">
    <text evidence="1">The sequence shown here is derived from an EMBL/GenBank/DDBJ whole genome shotgun (WGS) entry which is preliminary data.</text>
</comment>
<dbReference type="EMBL" id="FOFY01000004">
    <property type="protein sequence ID" value="SEQ56284.1"/>
    <property type="molecule type" value="Genomic_DNA"/>
</dbReference>
<name>A0AAJ4W2N1_MYRPR</name>
<gene>
    <name evidence="1" type="ORF">SAMN04488089_10469</name>
</gene>
<evidence type="ECO:0000313" key="2">
    <source>
        <dbReference type="Proteomes" id="UP000183496"/>
    </source>
</evidence>
<evidence type="ECO:0000313" key="1">
    <source>
        <dbReference type="EMBL" id="SEQ56284.1"/>
    </source>
</evidence>
<dbReference type="Proteomes" id="UP000183496">
    <property type="component" value="Unassembled WGS sequence"/>
</dbReference>
<organism evidence="1 2">
    <name type="scientific">Myroides profundi</name>
    <dbReference type="NCBI Taxonomy" id="480520"/>
    <lineage>
        <taxon>Bacteria</taxon>
        <taxon>Pseudomonadati</taxon>
        <taxon>Bacteroidota</taxon>
        <taxon>Flavobacteriia</taxon>
        <taxon>Flavobacteriales</taxon>
        <taxon>Flavobacteriaceae</taxon>
        <taxon>Myroides</taxon>
    </lineage>
</organism>
<dbReference type="RefSeq" id="WP_041894352.1">
    <property type="nucleotide sequence ID" value="NZ_CP010817.1"/>
</dbReference>
<dbReference type="AlphaFoldDB" id="A0AAJ4W2N1"/>
<sequence>MITSNTSKDLQNYLQFIETKSIDSLKEGYFHVDHVIDAFQKGEEMGSQKTLEKLKDKFVRTTTQMFLYGLDLIHLLEEKGYKTVDFYVNPYTYKFIVVTELENTFNEGYINTFFTIAYDKQKRFKDDFGTEAHYLFVENEGLNTEELKADGFINI</sequence>
<keyword evidence="2" id="KW-1185">Reference proteome</keyword>